<dbReference type="KEGG" id="vra:106759440"/>
<dbReference type="GO" id="GO:0016020">
    <property type="term" value="C:membrane"/>
    <property type="evidence" value="ECO:0007669"/>
    <property type="project" value="UniProtKB-SubCell"/>
</dbReference>
<evidence type="ECO:0000256" key="4">
    <source>
        <dbReference type="ARBA" id="ARBA00023136"/>
    </source>
</evidence>
<evidence type="ECO:0000256" key="2">
    <source>
        <dbReference type="ARBA" id="ARBA00022692"/>
    </source>
</evidence>
<dbReference type="OrthoDB" id="694709at2759"/>
<dbReference type="STRING" id="3916.A0A1S3TWE3"/>
<dbReference type="PANTHER" id="PTHR31509">
    <property type="entry name" value="BPS1-LIKE PROTEIN"/>
    <property type="match status" value="1"/>
</dbReference>
<evidence type="ECO:0000313" key="8">
    <source>
        <dbReference type="RefSeq" id="XP_014498101.1"/>
    </source>
</evidence>
<evidence type="ECO:0000256" key="1">
    <source>
        <dbReference type="ARBA" id="ARBA00004167"/>
    </source>
</evidence>
<sequence>MSRAQDANRSFFPFGNPFRMISPKGTKISHQLLLVLQAFEATLEERLTRLIPESKDEILSLSWMTLAMRVLCESHSDIKTLTTELELPVNDWDEKWIDVYFDISMKLLDICNAFSSELSRMSQGQLLLQCALHNLGSSSSEQYDRACSSFDGWKQHIGSGNPRIEKCGSILEGLLGSLDLPKVKKSAKGKVLVQAMYGVKVLTVFVCSVFAAAFSGSTKNVLDLDVADVYSWAPTFKRLQNLVNEEIRVRLSGGRFAVLNELESVDSSLKELYPIIRGVVDPTEMKSLPEIVGQLGRSSGNLSQGLDLLAKEVDSFFQVVLTGRDALLSNLRSGATAIHSNVGVTEMQR</sequence>
<keyword evidence="7" id="KW-1185">Reference proteome</keyword>
<evidence type="ECO:0000256" key="3">
    <source>
        <dbReference type="ARBA" id="ARBA00022989"/>
    </source>
</evidence>
<reference evidence="8" key="2">
    <citation type="submission" date="2025-08" db="UniProtKB">
        <authorList>
            <consortium name="RefSeq"/>
        </authorList>
    </citation>
    <scope>IDENTIFICATION</scope>
    <source>
        <tissue evidence="8">Leaf</tissue>
    </source>
</reference>
<gene>
    <name evidence="8" type="primary">LOC106759440</name>
</gene>
<feature type="transmembrane region" description="Helical" evidence="6">
    <location>
        <begin position="191"/>
        <end position="214"/>
    </location>
</feature>
<reference evidence="7" key="1">
    <citation type="journal article" date="2014" name="Nat. Commun.">
        <title>Genome sequence of mungbean and insights into evolution within Vigna species.</title>
        <authorList>
            <person name="Kang Y.J."/>
            <person name="Kim S.K."/>
            <person name="Kim M.Y."/>
            <person name="Lestari P."/>
            <person name="Kim K.H."/>
            <person name="Ha B.K."/>
            <person name="Jun T.H."/>
            <person name="Hwang W.J."/>
            <person name="Lee T."/>
            <person name="Lee J."/>
            <person name="Shim S."/>
            <person name="Yoon M.Y."/>
            <person name="Jang Y.E."/>
            <person name="Han K.S."/>
            <person name="Taeprayoon P."/>
            <person name="Yoon N."/>
            <person name="Somta P."/>
            <person name="Tanya P."/>
            <person name="Kim K.S."/>
            <person name="Gwag J.G."/>
            <person name="Moon J.K."/>
            <person name="Lee Y.H."/>
            <person name="Park B.S."/>
            <person name="Bombarely A."/>
            <person name="Doyle J.J."/>
            <person name="Jackson S.A."/>
            <person name="Schafleitner R."/>
            <person name="Srinives P."/>
            <person name="Varshney R.K."/>
            <person name="Lee S.H."/>
        </authorList>
    </citation>
    <scope>NUCLEOTIDE SEQUENCE [LARGE SCALE GENOMIC DNA]</scope>
    <source>
        <strain evidence="7">cv. VC1973A</strain>
    </source>
</reference>
<dbReference type="InterPro" id="IPR008511">
    <property type="entry name" value="ROH1-like"/>
</dbReference>
<dbReference type="Proteomes" id="UP000087766">
    <property type="component" value="Chromosome 4"/>
</dbReference>
<comment type="similarity">
    <text evidence="5">Belongs to the ROH1 family.</text>
</comment>
<evidence type="ECO:0000256" key="5">
    <source>
        <dbReference type="ARBA" id="ARBA00035114"/>
    </source>
</evidence>
<proteinExistence type="inferred from homology"/>
<keyword evidence="2 6" id="KW-0812">Transmembrane</keyword>
<comment type="subcellular location">
    <subcellularLocation>
        <location evidence="1">Membrane</location>
        <topology evidence="1">Single-pass membrane protein</topology>
    </subcellularLocation>
</comment>
<keyword evidence="4 6" id="KW-0472">Membrane</keyword>
<protein>
    <submittedName>
        <fullName evidence="8">Protein BPS1, chloroplastic</fullName>
    </submittedName>
</protein>
<dbReference type="Gramene" id="Vradi04g06980.1">
    <property type="protein sequence ID" value="Vradi04g06980.1"/>
    <property type="gene ID" value="Vradi04g06980"/>
</dbReference>
<evidence type="ECO:0000256" key="6">
    <source>
        <dbReference type="SAM" id="Phobius"/>
    </source>
</evidence>
<accession>A0A1S3TWE3</accession>
<name>A0A1S3TWE3_VIGRR</name>
<dbReference type="GeneID" id="106759440"/>
<dbReference type="AlphaFoldDB" id="A0A1S3TWE3"/>
<dbReference type="Pfam" id="PF05633">
    <property type="entry name" value="ROH1-like"/>
    <property type="match status" value="2"/>
</dbReference>
<organism evidence="7 8">
    <name type="scientific">Vigna radiata var. radiata</name>
    <name type="common">Mung bean</name>
    <name type="synonym">Phaseolus aureus</name>
    <dbReference type="NCBI Taxonomy" id="3916"/>
    <lineage>
        <taxon>Eukaryota</taxon>
        <taxon>Viridiplantae</taxon>
        <taxon>Streptophyta</taxon>
        <taxon>Embryophyta</taxon>
        <taxon>Tracheophyta</taxon>
        <taxon>Spermatophyta</taxon>
        <taxon>Magnoliopsida</taxon>
        <taxon>eudicotyledons</taxon>
        <taxon>Gunneridae</taxon>
        <taxon>Pentapetalae</taxon>
        <taxon>rosids</taxon>
        <taxon>fabids</taxon>
        <taxon>Fabales</taxon>
        <taxon>Fabaceae</taxon>
        <taxon>Papilionoideae</taxon>
        <taxon>50 kb inversion clade</taxon>
        <taxon>NPAAA clade</taxon>
        <taxon>indigoferoid/millettioid clade</taxon>
        <taxon>Phaseoleae</taxon>
        <taxon>Vigna</taxon>
    </lineage>
</organism>
<evidence type="ECO:0000313" key="7">
    <source>
        <dbReference type="Proteomes" id="UP000087766"/>
    </source>
</evidence>
<dbReference type="RefSeq" id="XP_014498101.1">
    <property type="nucleotide sequence ID" value="XM_014642615.2"/>
</dbReference>
<keyword evidence="3 6" id="KW-1133">Transmembrane helix</keyword>